<name>Q18607_CAEEL</name>
<feature type="domain" description="GH18" evidence="2">
    <location>
        <begin position="59"/>
        <end position="371"/>
    </location>
</feature>
<evidence type="ECO:0000256" key="1">
    <source>
        <dbReference type="SAM" id="SignalP"/>
    </source>
</evidence>
<dbReference type="GO" id="GO:0070492">
    <property type="term" value="F:oligosaccharide binding"/>
    <property type="evidence" value="ECO:0000318"/>
    <property type="project" value="GO_Central"/>
</dbReference>
<dbReference type="GO" id="GO:0012505">
    <property type="term" value="C:endomembrane system"/>
    <property type="evidence" value="ECO:0000318"/>
    <property type="project" value="GO_Central"/>
</dbReference>
<dbReference type="KEGG" id="cel:CELE_C44C1.2"/>
<dbReference type="UCSC" id="C44C1.2">
    <property type="organism name" value="c. elegans"/>
</dbReference>
<dbReference type="FunCoup" id="Q18607">
    <property type="interactions" value="1935"/>
</dbReference>
<keyword evidence="4" id="KW-1185">Reference proteome</keyword>
<dbReference type="Gene3D" id="3.10.50.10">
    <property type="match status" value="1"/>
</dbReference>
<dbReference type="eggNOG" id="KOG2091">
    <property type="taxonomic scope" value="Eukaryota"/>
</dbReference>
<evidence type="ECO:0000259" key="2">
    <source>
        <dbReference type="PROSITE" id="PS51910"/>
    </source>
</evidence>
<evidence type="ECO:0007829" key="6">
    <source>
        <dbReference type="PeptideAtlas" id="Q18607"/>
    </source>
</evidence>
<dbReference type="InterPro" id="IPR017853">
    <property type="entry name" value="GH"/>
</dbReference>
<evidence type="ECO:0000313" key="3">
    <source>
        <dbReference type="EMBL" id="CCD63970.1"/>
    </source>
</evidence>
<dbReference type="PaxDb" id="6239-C44C1.2"/>
<dbReference type="STRING" id="6239.C44C1.2.1"/>
<dbReference type="InParanoid" id="Q18607"/>
<dbReference type="PeptideAtlas" id="Q18607"/>
<evidence type="ECO:0000313" key="5">
    <source>
        <dbReference type="WormBase" id="C44C1.2"/>
    </source>
</evidence>
<organism evidence="3 4">
    <name type="scientific">Caenorhabditis elegans</name>
    <dbReference type="NCBI Taxonomy" id="6239"/>
    <lineage>
        <taxon>Eukaryota</taxon>
        <taxon>Metazoa</taxon>
        <taxon>Ecdysozoa</taxon>
        <taxon>Nematoda</taxon>
        <taxon>Chromadorea</taxon>
        <taxon>Rhabditida</taxon>
        <taxon>Rhabditina</taxon>
        <taxon>Rhabditomorpha</taxon>
        <taxon>Rhabditoidea</taxon>
        <taxon>Rhabditidae</taxon>
        <taxon>Peloderinae</taxon>
        <taxon>Caenorhabditis</taxon>
    </lineage>
</organism>
<gene>
    <name evidence="3 5" type="primary">chil-10</name>
    <name evidence="5" type="ORF">C44C1.2</name>
    <name evidence="3" type="ORF">CELE_C44C1.2</name>
</gene>
<dbReference type="CDD" id="cd02876">
    <property type="entry name" value="GH18_SI-CLP"/>
    <property type="match status" value="1"/>
</dbReference>
<dbReference type="CTD" id="180447"/>
<proteinExistence type="evidence at protein level"/>
<keyword evidence="6" id="KW-1267">Proteomics identification</keyword>
<accession>Q18607</accession>
<dbReference type="Reactome" id="R-CEL-114608">
    <property type="pathway name" value="Platelet degranulation"/>
</dbReference>
<dbReference type="FunFam" id="3.20.20.80:FF:000202">
    <property type="entry name" value="CHItinase-Like"/>
    <property type="match status" value="1"/>
</dbReference>
<dbReference type="AGR" id="WB:WBGene00016642"/>
<dbReference type="InterPro" id="IPR029070">
    <property type="entry name" value="Chitinase_insertion_sf"/>
</dbReference>
<dbReference type="Pfam" id="PF00704">
    <property type="entry name" value="Glyco_hydro_18"/>
    <property type="match status" value="1"/>
</dbReference>
<dbReference type="OrthoDB" id="10254444at2759"/>
<dbReference type="InterPro" id="IPR001223">
    <property type="entry name" value="Glyco_hydro18_cat"/>
</dbReference>
<protein>
    <submittedName>
        <fullName evidence="3">GH18 domain-containing protein</fullName>
    </submittedName>
</protein>
<dbReference type="PhylomeDB" id="Q18607"/>
<dbReference type="OMA" id="YSINERI"/>
<dbReference type="RefSeq" id="NP_508185.2">
    <property type="nucleotide sequence ID" value="NM_075784.5"/>
</dbReference>
<dbReference type="SMR" id="Q18607"/>
<keyword evidence="1" id="KW-0732">Signal</keyword>
<reference evidence="3 4" key="1">
    <citation type="journal article" date="1998" name="Science">
        <title>Genome sequence of the nematode C. elegans: a platform for investigating biology.</title>
        <authorList>
            <consortium name="The C. elegans sequencing consortium"/>
            <person name="Sulson J.E."/>
            <person name="Waterston R."/>
        </authorList>
    </citation>
    <scope>NUCLEOTIDE SEQUENCE [LARGE SCALE GENOMIC DNA]</scope>
    <source>
        <strain evidence="3 4">Bristol N2</strain>
    </source>
</reference>
<dbReference type="Bgee" id="WBGene00016642">
    <property type="expression patterns" value="Expressed in pharyngeal muscle cell (C elegans) and 4 other cell types or tissues"/>
</dbReference>
<feature type="signal peptide" evidence="1">
    <location>
        <begin position="1"/>
        <end position="16"/>
    </location>
</feature>
<dbReference type="GeneID" id="180447"/>
<dbReference type="SUPFAM" id="SSF51445">
    <property type="entry name" value="(Trans)glycosidases"/>
    <property type="match status" value="1"/>
</dbReference>
<dbReference type="GO" id="GO:0005975">
    <property type="term" value="P:carbohydrate metabolic process"/>
    <property type="evidence" value="ECO:0007669"/>
    <property type="project" value="InterPro"/>
</dbReference>
<dbReference type="WormBase" id="C44C1.2">
    <property type="protein sequence ID" value="CE30126"/>
    <property type="gene ID" value="WBGene00016642"/>
    <property type="gene designation" value="chil-10"/>
</dbReference>
<dbReference type="PANTHER" id="PTHR46066">
    <property type="entry name" value="CHITINASE DOMAIN-CONTAINING PROTEIN 1 FAMILY MEMBER"/>
    <property type="match status" value="1"/>
</dbReference>
<dbReference type="PIR" id="T29565">
    <property type="entry name" value="T29565"/>
</dbReference>
<dbReference type="EMBL" id="BX284606">
    <property type="protein sequence ID" value="CCD63970.1"/>
    <property type="molecule type" value="Genomic_DNA"/>
</dbReference>
<dbReference type="Proteomes" id="UP000001940">
    <property type="component" value="Chromosome X"/>
</dbReference>
<dbReference type="Gene3D" id="3.20.20.80">
    <property type="entry name" value="Glycosidases"/>
    <property type="match status" value="1"/>
</dbReference>
<dbReference type="PROSITE" id="PS51910">
    <property type="entry name" value="GH18_2"/>
    <property type="match status" value="1"/>
</dbReference>
<sequence>MIIILATWILISGVSAQATGKELIETLKFKPESISKASIIREHEQLNDQFHIPDNREGLTQLAYITPWNRHGYELAEKTAHKLTHVSPVWFQAKAFSENGKLDGCKIEGTHEINRDWIEKLREKNENIAIVPRILFDGWSAQEMKNLLMDAKVARHCFEDIANFYSRNQFEGAVVELYMQALISVQSLEVKEFIIESIQDLSRQMKKLHMQVILTVPAPLEWNNQPNNLVTPDDFKKITAVSDFVQIMTYDYRGNKPAGVAPYDWFESCIFYLGGGHKTLAGLNFYGYEFSKGNVEAITADRYLTLLKSEKSKLEFDEKSMEHRVKTSNSIAYFPSLTSLELRINMAHRYDVGIAIWDYGQGLDYFTNLLI</sequence>
<dbReference type="HOGENOM" id="CLU_035132_2_0_1"/>
<dbReference type="PANTHER" id="PTHR46066:SF4">
    <property type="entry name" value="GH18 DOMAIN-CONTAINING PROTEIN"/>
    <property type="match status" value="1"/>
</dbReference>
<dbReference type="AlphaFoldDB" id="Q18607"/>
<evidence type="ECO:0000313" key="4">
    <source>
        <dbReference type="Proteomes" id="UP000001940"/>
    </source>
</evidence>
<feature type="chain" id="PRO_5004187011" evidence="1">
    <location>
        <begin position="17"/>
        <end position="371"/>
    </location>
</feature>